<gene>
    <name evidence="1" type="ORF">AB0E61_26305</name>
</gene>
<sequence>MAHRKVYLAVGRTHTRIHRFDPLDGDTRVVENVPAYAPGYTAMGAQYRGDDTEPLLLAVSGNKLITVDVVAGTLREDTVEGLPPHAKWYDGDTSPDGKSLLVMGDPEAPTYTIDIAARKAVPGNSPGGGRWDDFSARPRDGHLFAVEGDNGDLLRIDPERNPMRTVAARRVFPPAEASTSAHSRRSYAATFFDQDGHFFAVDSAGNVNSLDLSATEVPGKAQRIGGGKIPVGDLEVVNGAGRITPLPVRVSYDEITVTKRAVQAWESGDPRGKVYSVELTLTAAPKDGGEARDVRQFRISFDLPTVPGAKAVASGVTVLCQDGKAYLEAEQDQLLSAGASRPISVQITVPGDPRALPAEYPLDGLKATRLA</sequence>
<protein>
    <recommendedName>
        <fullName evidence="3">YncE family protein</fullName>
    </recommendedName>
</protein>
<evidence type="ECO:0000313" key="2">
    <source>
        <dbReference type="Proteomes" id="UP001550853"/>
    </source>
</evidence>
<dbReference type="RefSeq" id="WP_030279054.1">
    <property type="nucleotide sequence ID" value="NZ_JBEZVI010000027.1"/>
</dbReference>
<comment type="caution">
    <text evidence="1">The sequence shown here is derived from an EMBL/GenBank/DDBJ whole genome shotgun (WGS) entry which is preliminary data.</text>
</comment>
<keyword evidence="2" id="KW-1185">Reference proteome</keyword>
<evidence type="ECO:0000313" key="1">
    <source>
        <dbReference type="EMBL" id="MEU3713597.1"/>
    </source>
</evidence>
<dbReference type="Proteomes" id="UP001550853">
    <property type="component" value="Unassembled WGS sequence"/>
</dbReference>
<proteinExistence type="predicted"/>
<organism evidence="1 2">
    <name type="scientific">Streptomyces catenulae</name>
    <dbReference type="NCBI Taxonomy" id="66875"/>
    <lineage>
        <taxon>Bacteria</taxon>
        <taxon>Bacillati</taxon>
        <taxon>Actinomycetota</taxon>
        <taxon>Actinomycetes</taxon>
        <taxon>Kitasatosporales</taxon>
        <taxon>Streptomycetaceae</taxon>
        <taxon>Streptomyces</taxon>
    </lineage>
</organism>
<evidence type="ECO:0008006" key="3">
    <source>
        <dbReference type="Google" id="ProtNLM"/>
    </source>
</evidence>
<dbReference type="EMBL" id="JBEZVI010000027">
    <property type="protein sequence ID" value="MEU3713597.1"/>
    <property type="molecule type" value="Genomic_DNA"/>
</dbReference>
<accession>A0ABV2Z6H8</accession>
<dbReference type="SUPFAM" id="SSF75011">
    <property type="entry name" value="3-carboxy-cis,cis-mucoante lactonizing enzyme"/>
    <property type="match status" value="1"/>
</dbReference>
<name>A0ABV2Z6H8_9ACTN</name>
<reference evidence="1 2" key="1">
    <citation type="submission" date="2024-06" db="EMBL/GenBank/DDBJ databases">
        <title>The Natural Products Discovery Center: Release of the First 8490 Sequenced Strains for Exploring Actinobacteria Biosynthetic Diversity.</title>
        <authorList>
            <person name="Kalkreuter E."/>
            <person name="Kautsar S.A."/>
            <person name="Yang D."/>
            <person name="Bader C.D."/>
            <person name="Teijaro C.N."/>
            <person name="Fluegel L."/>
            <person name="Davis C.M."/>
            <person name="Simpson J.R."/>
            <person name="Lauterbach L."/>
            <person name="Steele A.D."/>
            <person name="Gui C."/>
            <person name="Meng S."/>
            <person name="Li G."/>
            <person name="Viehrig K."/>
            <person name="Ye F."/>
            <person name="Su P."/>
            <person name="Kiefer A.F."/>
            <person name="Nichols A."/>
            <person name="Cepeda A.J."/>
            <person name="Yan W."/>
            <person name="Fan B."/>
            <person name="Jiang Y."/>
            <person name="Adhikari A."/>
            <person name="Zheng C.-J."/>
            <person name="Schuster L."/>
            <person name="Cowan T.M."/>
            <person name="Smanski M.J."/>
            <person name="Chevrette M.G."/>
            <person name="De Carvalho L.P.S."/>
            <person name="Shen B."/>
        </authorList>
    </citation>
    <scope>NUCLEOTIDE SEQUENCE [LARGE SCALE GENOMIC DNA]</scope>
    <source>
        <strain evidence="1 2">NPDC033039</strain>
    </source>
</reference>